<reference evidence="2 3" key="1">
    <citation type="submission" date="2019-04" db="EMBL/GenBank/DDBJ databases">
        <authorList>
            <person name="Embree M."/>
            <person name="Gaffney J.R."/>
        </authorList>
    </citation>
    <scope>NUCLEOTIDE SEQUENCE [LARGE SCALE GENOMIC DNA]</scope>
    <source>
        <strain evidence="2 3">JE7A12</strain>
    </source>
</reference>
<dbReference type="RefSeq" id="WP_138157470.1">
    <property type="nucleotide sequence ID" value="NZ_CP039381.1"/>
</dbReference>
<dbReference type="Proteomes" id="UP000301475">
    <property type="component" value="Chromosome"/>
</dbReference>
<organism evidence="2 3">
    <name type="scientific">Ruminococcus bovis</name>
    <dbReference type="NCBI Taxonomy" id="2564099"/>
    <lineage>
        <taxon>Bacteria</taxon>
        <taxon>Bacillati</taxon>
        <taxon>Bacillota</taxon>
        <taxon>Clostridia</taxon>
        <taxon>Eubacteriales</taxon>
        <taxon>Oscillospiraceae</taxon>
        <taxon>Ruminococcus</taxon>
    </lineage>
</organism>
<feature type="transmembrane region" description="Helical" evidence="1">
    <location>
        <begin position="65"/>
        <end position="82"/>
    </location>
</feature>
<feature type="transmembrane region" description="Helical" evidence="1">
    <location>
        <begin position="41"/>
        <end position="59"/>
    </location>
</feature>
<evidence type="ECO:0000313" key="3">
    <source>
        <dbReference type="Proteomes" id="UP000301475"/>
    </source>
</evidence>
<keyword evidence="1" id="KW-0472">Membrane</keyword>
<evidence type="ECO:0000313" key="2">
    <source>
        <dbReference type="EMBL" id="QCT07459.1"/>
    </source>
</evidence>
<keyword evidence="3" id="KW-1185">Reference proteome</keyword>
<proteinExistence type="predicted"/>
<sequence length="107" mass="12211">MNYDVNKGDKKIMNNNPTVKNVNMVNDLIGDSGDTKGYKRVIIVLSVILFLIGMLFFIFGKIVSGVFFFVIGGILLITTFKVKMNKKKYQISREVKNIEPLFKDNKE</sequence>
<dbReference type="KEGG" id="ruj:E5Z56_08890"/>
<evidence type="ECO:0000256" key="1">
    <source>
        <dbReference type="SAM" id="Phobius"/>
    </source>
</evidence>
<dbReference type="AlphaFoldDB" id="A0A4P8XYZ6"/>
<accession>A0A4P8XYZ6</accession>
<gene>
    <name evidence="2" type="ORF">E5Z56_08890</name>
</gene>
<keyword evidence="1" id="KW-0812">Transmembrane</keyword>
<keyword evidence="1" id="KW-1133">Transmembrane helix</keyword>
<protein>
    <submittedName>
        <fullName evidence="2">Uncharacterized protein</fullName>
    </submittedName>
</protein>
<name>A0A4P8XYZ6_9FIRM</name>
<dbReference type="EMBL" id="CP039381">
    <property type="protein sequence ID" value="QCT07459.1"/>
    <property type="molecule type" value="Genomic_DNA"/>
</dbReference>